<dbReference type="EMBL" id="JADOGI010000046">
    <property type="protein sequence ID" value="MBF8187497.1"/>
    <property type="molecule type" value="Genomic_DNA"/>
</dbReference>
<dbReference type="Proteomes" id="UP000605361">
    <property type="component" value="Unassembled WGS sequence"/>
</dbReference>
<dbReference type="RefSeq" id="WP_195896458.1">
    <property type="nucleotide sequence ID" value="NZ_JADOGI010000046.1"/>
</dbReference>
<feature type="domain" description="ChrB N-terminal" evidence="1">
    <location>
        <begin position="23"/>
        <end position="105"/>
    </location>
</feature>
<sequence length="162" mass="18066">MTGAIGQWVLLAYRIPRQPSTLRITIWRKLDRLGVARLGDGLVALPADARTREQLEWIAEEIGEMGGTSTLWLAAPGSQGQEQAIAAEMRRARADEYQAVIAQAHSAAQARPGERARAVKRLQAELRRIGRRDYFPPDERDEARLAVRILAKESAAVKEESR</sequence>
<evidence type="ECO:0000313" key="3">
    <source>
        <dbReference type="Proteomes" id="UP000605361"/>
    </source>
</evidence>
<proteinExistence type="predicted"/>
<keyword evidence="3" id="KW-1185">Reference proteome</keyword>
<evidence type="ECO:0000259" key="1">
    <source>
        <dbReference type="Pfam" id="PF20229"/>
    </source>
</evidence>
<gene>
    <name evidence="2" type="ORF">ITP53_17495</name>
</gene>
<accession>A0A931A6X5</accession>
<comment type="caution">
    <text evidence="2">The sequence shown here is derived from an EMBL/GenBank/DDBJ whole genome shotgun (WGS) entry which is preliminary data.</text>
</comment>
<evidence type="ECO:0000313" key="2">
    <source>
        <dbReference type="EMBL" id="MBF8187497.1"/>
    </source>
</evidence>
<dbReference type="Pfam" id="PF20229">
    <property type="entry name" value="ChrB_N"/>
    <property type="match status" value="1"/>
</dbReference>
<protein>
    <submittedName>
        <fullName evidence="2">Chromate resistance protein</fullName>
    </submittedName>
</protein>
<dbReference type="AlphaFoldDB" id="A0A931A6X5"/>
<reference evidence="2" key="1">
    <citation type="submission" date="2020-11" db="EMBL/GenBank/DDBJ databases">
        <title>Whole-genome analyses of Nonomuraea sp. K274.</title>
        <authorList>
            <person name="Veyisoglu A."/>
        </authorList>
    </citation>
    <scope>NUCLEOTIDE SEQUENCE</scope>
    <source>
        <strain evidence="2">K274</strain>
    </source>
</reference>
<dbReference type="InterPro" id="IPR046858">
    <property type="entry name" value="ChrB_N"/>
</dbReference>
<name>A0A931A6X5_9ACTN</name>
<organism evidence="2 3">
    <name type="scientific">Nonomuraea cypriaca</name>
    <dbReference type="NCBI Taxonomy" id="1187855"/>
    <lineage>
        <taxon>Bacteria</taxon>
        <taxon>Bacillati</taxon>
        <taxon>Actinomycetota</taxon>
        <taxon>Actinomycetes</taxon>
        <taxon>Streptosporangiales</taxon>
        <taxon>Streptosporangiaceae</taxon>
        <taxon>Nonomuraea</taxon>
    </lineage>
</organism>